<dbReference type="Proteomes" id="UP000004949">
    <property type="component" value="Unassembled WGS sequence"/>
</dbReference>
<comment type="caution">
    <text evidence="1">The sequence shown here is derived from an EMBL/GenBank/DDBJ whole genome shotgun (WGS) entry which is preliminary data.</text>
</comment>
<dbReference type="STRING" id="1088869.GMO_11130"/>
<dbReference type="Pfam" id="PF13692">
    <property type="entry name" value="Glyco_trans_1_4"/>
    <property type="match status" value="1"/>
</dbReference>
<dbReference type="RefSeq" id="WP_008851262.1">
    <property type="nucleotide sequence ID" value="NZ_AGQV01000002.1"/>
</dbReference>
<accession>G6XHW9</accession>
<dbReference type="SUPFAM" id="SSF53756">
    <property type="entry name" value="UDP-Glycosyltransferase/glycogen phosphorylase"/>
    <property type="match status" value="1"/>
</dbReference>
<dbReference type="CDD" id="cd03801">
    <property type="entry name" value="GT4_PimA-like"/>
    <property type="match status" value="1"/>
</dbReference>
<dbReference type="PANTHER" id="PTHR12526:SF572">
    <property type="entry name" value="BLL5144 PROTEIN"/>
    <property type="match status" value="1"/>
</dbReference>
<dbReference type="Gene3D" id="3.40.50.2000">
    <property type="entry name" value="Glycogen Phosphorylase B"/>
    <property type="match status" value="2"/>
</dbReference>
<dbReference type="OrthoDB" id="9790710at2"/>
<evidence type="ECO:0000313" key="2">
    <source>
        <dbReference type="Proteomes" id="UP000004949"/>
    </source>
</evidence>
<keyword evidence="1" id="KW-0808">Transferase</keyword>
<dbReference type="eggNOG" id="COG0438">
    <property type="taxonomic scope" value="Bacteria"/>
</dbReference>
<dbReference type="EMBL" id="AGQV01000002">
    <property type="protein sequence ID" value="EHH68343.1"/>
    <property type="molecule type" value="Genomic_DNA"/>
</dbReference>
<protein>
    <submittedName>
        <fullName evidence="1">Lipopolysaccharide core biosynthesis mannosyltransferase</fullName>
    </submittedName>
</protein>
<gene>
    <name evidence="1" type="ORF">GMO_11130</name>
</gene>
<organism evidence="1 2">
    <name type="scientific">Gluconobacter morbifer G707</name>
    <dbReference type="NCBI Taxonomy" id="1088869"/>
    <lineage>
        <taxon>Bacteria</taxon>
        <taxon>Pseudomonadati</taxon>
        <taxon>Pseudomonadota</taxon>
        <taxon>Alphaproteobacteria</taxon>
        <taxon>Acetobacterales</taxon>
        <taxon>Acetobacteraceae</taxon>
        <taxon>Gluconobacter</taxon>
    </lineage>
</organism>
<proteinExistence type="predicted"/>
<dbReference type="PATRIC" id="fig|1088869.3.peg.1113"/>
<dbReference type="PANTHER" id="PTHR12526">
    <property type="entry name" value="GLYCOSYLTRANSFERASE"/>
    <property type="match status" value="1"/>
</dbReference>
<keyword evidence="1" id="KW-0328">Glycosyltransferase</keyword>
<name>G6XHW9_9PROT</name>
<reference evidence="1 2" key="1">
    <citation type="submission" date="2011-10" db="EMBL/GenBank/DDBJ databases">
        <title>Genome sequence of Gluconobacter morbifer G707, isolated from Drosophila gut.</title>
        <authorList>
            <person name="Lee W.-J."/>
            <person name="Kim E.-K."/>
        </authorList>
    </citation>
    <scope>NUCLEOTIDE SEQUENCE [LARGE SCALE GENOMIC DNA]</scope>
    <source>
        <strain evidence="1 2">G707</strain>
    </source>
</reference>
<sequence>MTERRVLVWQLGRRGAGPRIAVDLSDGIRSLGLFEVMLVLSDQAEILRSRTAPRDVLKLPTYRSVAGLVLRLMSAPWIMVRLNHLTNVLRPEMAIGAMPGPLDLFMMAALQRTGTKTAIIIHDAQRHPGDGYPFQMMLQTALIQKADLLVTFSQHVATHLKNDPAARNKPILALSHPPFIGTPSPAPFRHGGIPRLLMLGRLLPYKGLDLLAEALPRLSLPFTCRIIGQGPASPELARLANLPTVEVQNRWVPEDELPDLVGWADVIILPYREASQSGIGAMAIASGRYVVATNVGGLVEQFADVPQAKLCTPESSSLARTITDLLADPPRSQPAPQPEESWAELGRHILEKLASVS</sequence>
<evidence type="ECO:0000313" key="1">
    <source>
        <dbReference type="EMBL" id="EHH68343.1"/>
    </source>
</evidence>
<dbReference type="GO" id="GO:0016757">
    <property type="term" value="F:glycosyltransferase activity"/>
    <property type="evidence" value="ECO:0007669"/>
    <property type="project" value="UniProtKB-KW"/>
</dbReference>
<keyword evidence="2" id="KW-1185">Reference proteome</keyword>
<dbReference type="AlphaFoldDB" id="G6XHW9"/>